<organism evidence="2 3">
    <name type="scientific">Streptomyces canarius</name>
    <dbReference type="NCBI Taxonomy" id="285453"/>
    <lineage>
        <taxon>Bacteria</taxon>
        <taxon>Bacillati</taxon>
        <taxon>Actinomycetota</taxon>
        <taxon>Actinomycetes</taxon>
        <taxon>Kitasatosporales</taxon>
        <taxon>Streptomycetaceae</taxon>
        <taxon>Streptomyces</taxon>
    </lineage>
</organism>
<sequence>MSTFLTTSVFLVLIAAAAFVIHRLDFEQAERIAVHRFSRALPGGPRRSTDTAQPPATNTVQVAGRRRGSYRRVSALSHEPTQAHAEVSTGGSPPQVVLVPRSSTCKS</sequence>
<dbReference type="Proteomes" id="UP000653644">
    <property type="component" value="Unassembled WGS sequence"/>
</dbReference>
<gene>
    <name evidence="2" type="ORF">GCM10010345_89180</name>
</gene>
<evidence type="ECO:0000313" key="2">
    <source>
        <dbReference type="EMBL" id="GHA72411.1"/>
    </source>
</evidence>
<feature type="region of interest" description="Disordered" evidence="1">
    <location>
        <begin position="39"/>
        <end position="107"/>
    </location>
</feature>
<dbReference type="EMBL" id="BMVN01000085">
    <property type="protein sequence ID" value="GHA72411.1"/>
    <property type="molecule type" value="Genomic_DNA"/>
</dbReference>
<dbReference type="RefSeq" id="WP_189894903.1">
    <property type="nucleotide sequence ID" value="NZ_BMVN01000085.1"/>
</dbReference>
<feature type="compositionally biased region" description="Polar residues" evidence="1">
    <location>
        <begin position="50"/>
        <end position="61"/>
    </location>
</feature>
<name>A0ABQ3DG52_9ACTN</name>
<proteinExistence type="predicted"/>
<comment type="caution">
    <text evidence="2">The sequence shown here is derived from an EMBL/GenBank/DDBJ whole genome shotgun (WGS) entry which is preliminary data.</text>
</comment>
<keyword evidence="3" id="KW-1185">Reference proteome</keyword>
<accession>A0ABQ3DG52</accession>
<evidence type="ECO:0000313" key="3">
    <source>
        <dbReference type="Proteomes" id="UP000653644"/>
    </source>
</evidence>
<protein>
    <recommendedName>
        <fullName evidence="4">Secreted protein</fullName>
    </recommendedName>
</protein>
<reference evidence="3" key="1">
    <citation type="journal article" date="2019" name="Int. J. Syst. Evol. Microbiol.">
        <title>The Global Catalogue of Microorganisms (GCM) 10K type strain sequencing project: providing services to taxonomists for standard genome sequencing and annotation.</title>
        <authorList>
            <consortium name="The Broad Institute Genomics Platform"/>
            <consortium name="The Broad Institute Genome Sequencing Center for Infectious Disease"/>
            <person name="Wu L."/>
            <person name="Ma J."/>
        </authorList>
    </citation>
    <scope>NUCLEOTIDE SEQUENCE [LARGE SCALE GENOMIC DNA]</scope>
    <source>
        <strain evidence="3">JCM 4733</strain>
    </source>
</reference>
<evidence type="ECO:0008006" key="4">
    <source>
        <dbReference type="Google" id="ProtNLM"/>
    </source>
</evidence>
<evidence type="ECO:0000256" key="1">
    <source>
        <dbReference type="SAM" id="MobiDB-lite"/>
    </source>
</evidence>